<feature type="binding site" evidence="8">
    <location>
        <position position="50"/>
    </location>
    <ligand>
        <name>[4Fe-4S] cluster</name>
        <dbReference type="ChEBI" id="CHEBI:49883"/>
        <note>4Fe-4S-S-AdoMet</note>
    </ligand>
</feature>
<dbReference type="HAMAP" id="MF_00917">
    <property type="entry name" value="QueE"/>
    <property type="match status" value="1"/>
</dbReference>
<evidence type="ECO:0000256" key="3">
    <source>
        <dbReference type="ARBA" id="ARBA00022723"/>
    </source>
</evidence>
<feature type="binding site" evidence="8">
    <location>
        <position position="53"/>
    </location>
    <ligand>
        <name>[4Fe-4S] cluster</name>
        <dbReference type="ChEBI" id="CHEBI:49883"/>
        <note>4Fe-4S-S-AdoMet</note>
    </ligand>
</feature>
<comment type="similarity">
    <text evidence="8">Belongs to the radical SAM superfamily. 7-carboxy-7-deazaguanine synthase family.</text>
</comment>
<dbReference type="SFLD" id="SFLDS00029">
    <property type="entry name" value="Radical_SAM"/>
    <property type="match status" value="1"/>
</dbReference>
<dbReference type="CDD" id="cd01335">
    <property type="entry name" value="Radical_SAM"/>
    <property type="match status" value="1"/>
</dbReference>
<keyword evidence="5 8" id="KW-0408">Iron</keyword>
<keyword evidence="2 8" id="KW-0949">S-adenosyl-L-methionine</keyword>
<feature type="domain" description="Radical SAM core" evidence="9">
    <location>
        <begin position="33"/>
        <end position="242"/>
    </location>
</feature>
<feature type="binding site" evidence="8">
    <location>
        <position position="46"/>
    </location>
    <ligand>
        <name>[4Fe-4S] cluster</name>
        <dbReference type="ChEBI" id="CHEBI:49883"/>
        <note>4Fe-4S-S-AdoMet</note>
    </ligand>
</feature>
<feature type="binding site" evidence="8">
    <location>
        <position position="93"/>
    </location>
    <ligand>
        <name>substrate</name>
    </ligand>
</feature>
<organism evidence="10 11">
    <name type="scientific">candidate division WOR_3 bacterium SM23_60</name>
    <dbReference type="NCBI Taxonomy" id="1703780"/>
    <lineage>
        <taxon>Bacteria</taxon>
        <taxon>Bacteria division WOR-3</taxon>
    </lineage>
</organism>
<keyword evidence="7 8" id="KW-0456">Lyase</keyword>
<keyword evidence="4 8" id="KW-0460">Magnesium</keyword>
<keyword evidence="3 8" id="KW-0479">Metal-binding</keyword>
<feature type="binding site" evidence="8">
    <location>
        <begin position="27"/>
        <end position="29"/>
    </location>
    <ligand>
        <name>substrate</name>
    </ligand>
</feature>
<dbReference type="GO" id="GO:0008616">
    <property type="term" value="P:tRNA queuosine(34) biosynthetic process"/>
    <property type="evidence" value="ECO:0007669"/>
    <property type="project" value="UniProtKB-UniRule"/>
</dbReference>
<evidence type="ECO:0000256" key="8">
    <source>
        <dbReference type="HAMAP-Rule" id="MF_00917"/>
    </source>
</evidence>
<dbReference type="EMBL" id="LJUO01000022">
    <property type="protein sequence ID" value="KPK72796.1"/>
    <property type="molecule type" value="Genomic_DNA"/>
</dbReference>
<dbReference type="InterPro" id="IPR058240">
    <property type="entry name" value="rSAM_sf"/>
</dbReference>
<protein>
    <recommendedName>
        <fullName evidence="8">7-carboxy-7-deazaguanine synthase</fullName>
        <shortName evidence="8">CDG synthase</shortName>
        <ecNumber evidence="8">4.3.99.3</ecNumber>
    </recommendedName>
    <alternativeName>
        <fullName evidence="8">Queuosine biosynthesis protein QueE</fullName>
    </alternativeName>
</protein>
<dbReference type="GO" id="GO:0016840">
    <property type="term" value="F:carbon-nitrogen lyase activity"/>
    <property type="evidence" value="ECO:0007669"/>
    <property type="project" value="UniProtKB-UniRule"/>
</dbReference>
<accession>A0A0S8GLR2</accession>
<proteinExistence type="inferred from homology"/>
<dbReference type="AlphaFoldDB" id="A0A0S8GLR2"/>
<comment type="catalytic activity">
    <reaction evidence="8">
        <text>6-carboxy-5,6,7,8-tetrahydropterin + H(+) = 7-carboxy-7-carbaguanine + NH4(+)</text>
        <dbReference type="Rhea" id="RHEA:27974"/>
        <dbReference type="ChEBI" id="CHEBI:15378"/>
        <dbReference type="ChEBI" id="CHEBI:28938"/>
        <dbReference type="ChEBI" id="CHEBI:61032"/>
        <dbReference type="ChEBI" id="CHEBI:61036"/>
        <dbReference type="EC" id="4.3.99.3"/>
    </reaction>
</comment>
<gene>
    <name evidence="8" type="primary">queE</name>
    <name evidence="10" type="ORF">AMJ87_03710</name>
</gene>
<comment type="function">
    <text evidence="8">Catalyzes the complex heterocyclic radical-mediated conversion of 6-carboxy-5,6,7,8-tetrahydropterin (CPH4) to 7-carboxy-7-deazaguanine (CDG), a step common to the biosynthetic pathways of all 7-deazapurine-containing compounds.</text>
</comment>
<dbReference type="PANTHER" id="PTHR42836">
    <property type="entry name" value="7-CARBOXY-7-DEAZAGUANINE SYNTHASE"/>
    <property type="match status" value="1"/>
</dbReference>
<evidence type="ECO:0000256" key="7">
    <source>
        <dbReference type="ARBA" id="ARBA00023239"/>
    </source>
</evidence>
<name>A0A0S8GLR2_UNCW3</name>
<dbReference type="GO" id="GO:0051539">
    <property type="term" value="F:4 iron, 4 sulfur cluster binding"/>
    <property type="evidence" value="ECO:0007669"/>
    <property type="project" value="UniProtKB-UniRule"/>
</dbReference>
<dbReference type="PIRSF" id="PIRSF000370">
    <property type="entry name" value="QueE"/>
    <property type="match status" value="1"/>
</dbReference>
<evidence type="ECO:0000313" key="11">
    <source>
        <dbReference type="Proteomes" id="UP000051096"/>
    </source>
</evidence>
<feature type="binding site" evidence="8">
    <location>
        <position position="95"/>
    </location>
    <ligand>
        <name>S-adenosyl-L-methionine</name>
        <dbReference type="ChEBI" id="CHEBI:59789"/>
    </ligand>
</feature>
<dbReference type="InterPro" id="IPR024924">
    <property type="entry name" value="7-CO-7-deazaguanine_synth-like"/>
</dbReference>
<dbReference type="UniPathway" id="UPA00391"/>
<feature type="binding site" evidence="8">
    <location>
        <begin position="52"/>
        <end position="54"/>
    </location>
    <ligand>
        <name>S-adenosyl-L-methionine</name>
        <dbReference type="ChEBI" id="CHEBI:59789"/>
    </ligand>
</feature>
<dbReference type="GO" id="GO:0000287">
    <property type="term" value="F:magnesium ion binding"/>
    <property type="evidence" value="ECO:0007669"/>
    <property type="project" value="UniProtKB-UniRule"/>
</dbReference>
<comment type="cofactor">
    <cofactor evidence="8">
        <name>Mg(2+)</name>
        <dbReference type="ChEBI" id="CHEBI:18420"/>
    </cofactor>
</comment>
<dbReference type="InterPro" id="IPR013785">
    <property type="entry name" value="Aldolase_TIM"/>
</dbReference>
<evidence type="ECO:0000256" key="2">
    <source>
        <dbReference type="ARBA" id="ARBA00022691"/>
    </source>
</evidence>
<comment type="pathway">
    <text evidence="8">Purine metabolism; 7-cyano-7-deazaguanine biosynthesis.</text>
</comment>
<dbReference type="Proteomes" id="UP000051096">
    <property type="component" value="Unassembled WGS sequence"/>
</dbReference>
<dbReference type="SUPFAM" id="SSF102114">
    <property type="entry name" value="Radical SAM enzymes"/>
    <property type="match status" value="1"/>
</dbReference>
<dbReference type="GO" id="GO:1904047">
    <property type="term" value="F:S-adenosyl-L-methionine binding"/>
    <property type="evidence" value="ECO:0007669"/>
    <property type="project" value="UniProtKB-UniRule"/>
</dbReference>
<dbReference type="EC" id="4.3.99.3" evidence="8"/>
<comment type="cofactor">
    <cofactor evidence="8">
        <name>S-adenosyl-L-methionine</name>
        <dbReference type="ChEBI" id="CHEBI:59789"/>
    </cofactor>
    <text evidence="8">Binds 1 S-adenosyl-L-methionine per subunit.</text>
</comment>
<comment type="cofactor">
    <cofactor evidence="8">
        <name>[4Fe-4S] cluster</name>
        <dbReference type="ChEBI" id="CHEBI:49883"/>
    </cofactor>
    <text evidence="8">Binds 1 [4Fe-4S] cluster. The cluster is coordinated with 3 cysteines and an exchangeable S-adenosyl-L-methionine.</text>
</comment>
<evidence type="ECO:0000256" key="5">
    <source>
        <dbReference type="ARBA" id="ARBA00023004"/>
    </source>
</evidence>
<reference evidence="10 11" key="1">
    <citation type="journal article" date="2015" name="Microbiome">
        <title>Genomic resolution of linkages in carbon, nitrogen, and sulfur cycling among widespread estuary sediment bacteria.</title>
        <authorList>
            <person name="Baker B.J."/>
            <person name="Lazar C.S."/>
            <person name="Teske A.P."/>
            <person name="Dick G.J."/>
        </authorList>
    </citation>
    <scope>NUCLEOTIDE SEQUENCE [LARGE SCALE GENOMIC DNA]</scope>
    <source>
        <strain evidence="10">SM23_60</strain>
    </source>
</reference>
<dbReference type="InterPro" id="IPR007197">
    <property type="entry name" value="rSAM"/>
</dbReference>
<sequence>MCVQFAHHGRAASFTVKGYVRELFTSIQGEGIYAGTRQTFVRFLGCNRACNYCDTPDARIRTGAFEYNGQQFDNPVAAEFIVPRITERAVSITGGEPLTQPDFLLEVSKDCKALGKDVYLETNGTVPDALQQVIDYIDTIAIDFKIESATGEKTPWDAHAQCLRIAAQKNVFVKITINQNVLSQEVATVCDIIKAVDKRIPLVIQPIVLKPIKPYVDMQKQALGWLPDVRIIPQIHKYLGLR</sequence>
<comment type="caution">
    <text evidence="8">Lacks conserved residue(s) required for the propagation of feature annotation.</text>
</comment>
<dbReference type="Pfam" id="PF04055">
    <property type="entry name" value="Radical_SAM"/>
    <property type="match status" value="1"/>
</dbReference>
<dbReference type="PROSITE" id="PS51918">
    <property type="entry name" value="RADICAL_SAM"/>
    <property type="match status" value="1"/>
</dbReference>
<feature type="binding site" evidence="8">
    <location>
        <position position="42"/>
    </location>
    <ligand>
        <name>substrate</name>
    </ligand>
</feature>
<dbReference type="Gene3D" id="3.20.20.70">
    <property type="entry name" value="Aldolase class I"/>
    <property type="match status" value="1"/>
</dbReference>
<evidence type="ECO:0000256" key="4">
    <source>
        <dbReference type="ARBA" id="ARBA00022842"/>
    </source>
</evidence>
<evidence type="ECO:0000256" key="6">
    <source>
        <dbReference type="ARBA" id="ARBA00023014"/>
    </source>
</evidence>
<evidence type="ECO:0000259" key="9">
    <source>
        <dbReference type="PROSITE" id="PS51918"/>
    </source>
</evidence>
<comment type="subunit">
    <text evidence="8">Homodimer.</text>
</comment>
<dbReference type="PANTHER" id="PTHR42836:SF1">
    <property type="entry name" value="7-CARBOXY-7-DEAZAGUANINE SYNTHASE"/>
    <property type="match status" value="1"/>
</dbReference>
<keyword evidence="8" id="KW-0671">Queuosine biosynthesis</keyword>
<comment type="caution">
    <text evidence="10">The sequence shown here is derived from an EMBL/GenBank/DDBJ whole genome shotgun (WGS) entry which is preliminary data.</text>
</comment>
<feature type="binding site" evidence="8">
    <location>
        <position position="55"/>
    </location>
    <ligand>
        <name>Mg(2+)</name>
        <dbReference type="ChEBI" id="CHEBI:18420"/>
    </ligand>
</feature>
<keyword evidence="6 8" id="KW-0411">Iron-sulfur</keyword>
<keyword evidence="1 8" id="KW-0004">4Fe-4S</keyword>
<evidence type="ECO:0000313" key="10">
    <source>
        <dbReference type="EMBL" id="KPK72796.1"/>
    </source>
</evidence>
<evidence type="ECO:0000256" key="1">
    <source>
        <dbReference type="ARBA" id="ARBA00022485"/>
    </source>
</evidence>